<dbReference type="InterPro" id="IPR024097">
    <property type="entry name" value="bHLH_ZIP_TF"/>
</dbReference>
<dbReference type="FunFam" id="4.10.280.10:FF:000002">
    <property type="entry name" value="Basic helix-loop-helix transcription factor"/>
    <property type="match status" value="1"/>
</dbReference>
<comment type="similarity">
    <text evidence="2">Belongs to the bHLH protein family.</text>
</comment>
<evidence type="ECO:0000259" key="7">
    <source>
        <dbReference type="PROSITE" id="PS50888"/>
    </source>
</evidence>
<evidence type="ECO:0000256" key="1">
    <source>
        <dbReference type="ARBA" id="ARBA00004123"/>
    </source>
</evidence>
<dbReference type="EMBL" id="CM029049">
    <property type="protein sequence ID" value="KAG2571394.1"/>
    <property type="molecule type" value="Genomic_DNA"/>
</dbReference>
<feature type="domain" description="BHLH" evidence="7">
    <location>
        <begin position="257"/>
        <end position="307"/>
    </location>
</feature>
<comment type="subcellular location">
    <subcellularLocation>
        <location evidence="1">Nucleus</location>
    </subcellularLocation>
</comment>
<comment type="caution">
    <text evidence="8">The sequence shown here is derived from an EMBL/GenBank/DDBJ whole genome shotgun (WGS) entry which is preliminary data.</text>
</comment>
<dbReference type="Gene3D" id="4.10.280.10">
    <property type="entry name" value="Helix-loop-helix DNA-binding domain"/>
    <property type="match status" value="1"/>
</dbReference>
<evidence type="ECO:0000256" key="2">
    <source>
        <dbReference type="ARBA" id="ARBA00005510"/>
    </source>
</evidence>
<evidence type="ECO:0000313" key="9">
    <source>
        <dbReference type="Proteomes" id="UP000823388"/>
    </source>
</evidence>
<dbReference type="SUPFAM" id="SSF47459">
    <property type="entry name" value="HLH, helix-loop-helix DNA-binding domain"/>
    <property type="match status" value="1"/>
</dbReference>
<dbReference type="GO" id="GO:0046983">
    <property type="term" value="F:protein dimerization activity"/>
    <property type="evidence" value="ECO:0007669"/>
    <property type="project" value="InterPro"/>
</dbReference>
<evidence type="ECO:0000256" key="4">
    <source>
        <dbReference type="ARBA" id="ARBA00023163"/>
    </source>
</evidence>
<keyword evidence="9" id="KW-1185">Reference proteome</keyword>
<organism evidence="8 9">
    <name type="scientific">Panicum virgatum</name>
    <name type="common">Blackwell switchgrass</name>
    <dbReference type="NCBI Taxonomy" id="38727"/>
    <lineage>
        <taxon>Eukaryota</taxon>
        <taxon>Viridiplantae</taxon>
        <taxon>Streptophyta</taxon>
        <taxon>Embryophyta</taxon>
        <taxon>Tracheophyta</taxon>
        <taxon>Spermatophyta</taxon>
        <taxon>Magnoliopsida</taxon>
        <taxon>Liliopsida</taxon>
        <taxon>Poales</taxon>
        <taxon>Poaceae</taxon>
        <taxon>PACMAD clade</taxon>
        <taxon>Panicoideae</taxon>
        <taxon>Panicodae</taxon>
        <taxon>Paniceae</taxon>
        <taxon>Panicinae</taxon>
        <taxon>Panicum</taxon>
        <taxon>Panicum sect. Hiantes</taxon>
    </lineage>
</organism>
<dbReference type="GO" id="GO:0003700">
    <property type="term" value="F:DNA-binding transcription factor activity"/>
    <property type="evidence" value="ECO:0007669"/>
    <property type="project" value="TreeGrafter"/>
</dbReference>
<sequence>MADEHFFPGPGDFPSGLGAAPFFGASYSYAPPAGAGLLELDAAAMQAFGLAWADLQLPDSSGAAHFDSALSSLVSSPAHNGGGGGDDVAIGDLIGRLGSICGGGAAASASNSCYSTPLSSPPRGAAAPSPAFRGCCGYPAGAAALKAPGAGGRLSRVASSKSLGAGAATPASGSPDEAEASRPETGPPVGSGSAGTRDPPAPPAKKRKTSAGKGKVASSAKVVGGCGAEGKAGADADAAAEKEPAKDYIHVRARRGQATDSHSLAERVRRERISERMKMLQSLVPGSNKITGKALMLDEIINYVQSLQRQVEFLAMKLATMNPELDAEARYQATAAMLAPPPAAFPSSYAAAAADPSAQLVDSCAGAGAFRPACWAAHQGDDLHSAAAAAAACHDYGHGLHASPPACDSFLDGK</sequence>
<accession>A0A8T0QLQ7</accession>
<gene>
    <name evidence="8" type="ORF">PVAP13_7KG011600</name>
</gene>
<feature type="compositionally biased region" description="Low complexity" evidence="6">
    <location>
        <begin position="164"/>
        <end position="175"/>
    </location>
</feature>
<feature type="region of interest" description="Disordered" evidence="6">
    <location>
        <begin position="161"/>
        <end position="220"/>
    </location>
</feature>
<dbReference type="SMART" id="SM00353">
    <property type="entry name" value="HLH"/>
    <property type="match status" value="1"/>
</dbReference>
<evidence type="ECO:0000313" key="8">
    <source>
        <dbReference type="EMBL" id="KAG2571394.1"/>
    </source>
</evidence>
<keyword evidence="5" id="KW-0539">Nucleus</keyword>
<dbReference type="InterPro" id="IPR011598">
    <property type="entry name" value="bHLH_dom"/>
</dbReference>
<keyword evidence="3" id="KW-0805">Transcription regulation</keyword>
<evidence type="ECO:0000256" key="5">
    <source>
        <dbReference type="ARBA" id="ARBA00023242"/>
    </source>
</evidence>
<proteinExistence type="inferred from homology"/>
<dbReference type="CDD" id="cd18919">
    <property type="entry name" value="bHLH_AtBPE_like"/>
    <property type="match status" value="1"/>
</dbReference>
<dbReference type="AlphaFoldDB" id="A0A8T0QLQ7"/>
<dbReference type="GO" id="GO:0005634">
    <property type="term" value="C:nucleus"/>
    <property type="evidence" value="ECO:0007669"/>
    <property type="project" value="UniProtKB-SubCell"/>
</dbReference>
<dbReference type="InterPro" id="IPR036638">
    <property type="entry name" value="HLH_DNA-bd_sf"/>
</dbReference>
<dbReference type="Proteomes" id="UP000823388">
    <property type="component" value="Chromosome 7K"/>
</dbReference>
<dbReference type="Pfam" id="PF00010">
    <property type="entry name" value="HLH"/>
    <property type="match status" value="1"/>
</dbReference>
<name>A0A8T0QLQ7_PANVG</name>
<protein>
    <recommendedName>
        <fullName evidence="7">BHLH domain-containing protein</fullName>
    </recommendedName>
</protein>
<dbReference type="PROSITE" id="PS50888">
    <property type="entry name" value="BHLH"/>
    <property type="match status" value="1"/>
</dbReference>
<evidence type="ECO:0000256" key="3">
    <source>
        <dbReference type="ARBA" id="ARBA00023015"/>
    </source>
</evidence>
<keyword evidence="4" id="KW-0804">Transcription</keyword>
<dbReference type="PANTHER" id="PTHR12565">
    <property type="entry name" value="STEROL REGULATORY ELEMENT-BINDING PROTEIN"/>
    <property type="match status" value="1"/>
</dbReference>
<dbReference type="PANTHER" id="PTHR12565:SF378">
    <property type="entry name" value="BHLH DOMAIN-CONTAINING PROTEIN"/>
    <property type="match status" value="1"/>
</dbReference>
<evidence type="ECO:0000256" key="6">
    <source>
        <dbReference type="SAM" id="MobiDB-lite"/>
    </source>
</evidence>
<dbReference type="OrthoDB" id="695008at2759"/>
<reference evidence="8 9" key="1">
    <citation type="submission" date="2020-05" db="EMBL/GenBank/DDBJ databases">
        <title>WGS assembly of Panicum virgatum.</title>
        <authorList>
            <person name="Lovell J.T."/>
            <person name="Jenkins J."/>
            <person name="Shu S."/>
            <person name="Juenger T.E."/>
            <person name="Schmutz J."/>
        </authorList>
    </citation>
    <scope>NUCLEOTIDE SEQUENCE [LARGE SCALE GENOMIC DNA]</scope>
    <source>
        <strain evidence="9">cv. AP13</strain>
    </source>
</reference>